<feature type="binding site" description="in other chain" evidence="8">
    <location>
        <position position="128"/>
    </location>
    <ligand>
        <name>IMP</name>
        <dbReference type="ChEBI" id="CHEBI:58053"/>
        <note>ligand shared between dimeric partners</note>
    </ligand>
</feature>
<comment type="cofactor">
    <cofactor evidence="8">
        <name>Mg(2+)</name>
        <dbReference type="ChEBI" id="CHEBI:18420"/>
    </cofactor>
    <text evidence="8">Binds 1 Mg(2+) ion per subunit.</text>
</comment>
<feature type="binding site" description="in other chain" evidence="8">
    <location>
        <position position="237"/>
    </location>
    <ligand>
        <name>IMP</name>
        <dbReference type="ChEBI" id="CHEBI:58053"/>
        <note>ligand shared between dimeric partners</note>
    </ligand>
</feature>
<comment type="subcellular location">
    <subcellularLocation>
        <location evidence="8">Cytoplasm</location>
    </subcellularLocation>
</comment>
<dbReference type="PROSITE" id="PS01266">
    <property type="entry name" value="ADENYLOSUCCIN_SYN_1"/>
    <property type="match status" value="1"/>
</dbReference>
<evidence type="ECO:0000256" key="10">
    <source>
        <dbReference type="RuleBase" id="RU000520"/>
    </source>
</evidence>
<evidence type="ECO:0000256" key="4">
    <source>
        <dbReference type="ARBA" id="ARBA00022741"/>
    </source>
</evidence>
<evidence type="ECO:0000256" key="2">
    <source>
        <dbReference type="ARBA" id="ARBA00022598"/>
    </source>
</evidence>
<evidence type="ECO:0000256" key="3">
    <source>
        <dbReference type="ARBA" id="ARBA00022723"/>
    </source>
</evidence>
<reference evidence="11 12" key="1">
    <citation type="submission" date="2014-03" db="EMBL/GenBank/DDBJ databases">
        <title>Genome sequence of Clostridium litorale W6, DSM 5388.</title>
        <authorList>
            <person name="Poehlein A."/>
            <person name="Jagirdar A."/>
            <person name="Khonsari B."/>
            <person name="Chibani C.M."/>
            <person name="Gutierrez Gutierrez D.A."/>
            <person name="Davydova E."/>
            <person name="Alghaithi H.S."/>
            <person name="Nair K.P."/>
            <person name="Dhamotharan K."/>
            <person name="Chandran L."/>
            <person name="G W."/>
            <person name="Daniel R."/>
        </authorList>
    </citation>
    <scope>NUCLEOTIDE SEQUENCE [LARGE SCALE GENOMIC DNA]</scope>
    <source>
        <strain evidence="11 12">W6</strain>
    </source>
</reference>
<feature type="binding site" description="in other chain" evidence="8">
    <location>
        <begin position="38"/>
        <end position="41"/>
    </location>
    <ligand>
        <name>IMP</name>
        <dbReference type="ChEBI" id="CHEBI:58053"/>
        <note>ligand shared between dimeric partners</note>
    </ligand>
</feature>
<dbReference type="CDD" id="cd03108">
    <property type="entry name" value="AdSS"/>
    <property type="match status" value="1"/>
</dbReference>
<proteinExistence type="inferred from homology"/>
<evidence type="ECO:0000256" key="5">
    <source>
        <dbReference type="ARBA" id="ARBA00022755"/>
    </source>
</evidence>
<protein>
    <recommendedName>
        <fullName evidence="8 10">Adenylosuccinate synthetase</fullName>
        <shortName evidence="8">AMPSase</shortName>
        <shortName evidence="8">AdSS</shortName>
        <ecNumber evidence="8 10">6.3.4.4</ecNumber>
    </recommendedName>
    <alternativeName>
        <fullName evidence="8">IMP--aspartate ligase</fullName>
    </alternativeName>
</protein>
<dbReference type="Proteomes" id="UP000027946">
    <property type="component" value="Unassembled WGS sequence"/>
</dbReference>
<dbReference type="InterPro" id="IPR042110">
    <property type="entry name" value="Adenylosuccinate_synth_dom2"/>
</dbReference>
<feature type="binding site" evidence="8">
    <location>
        <begin position="411"/>
        <end position="413"/>
    </location>
    <ligand>
        <name>GTP</name>
        <dbReference type="ChEBI" id="CHEBI:37565"/>
    </ligand>
</feature>
<dbReference type="GO" id="GO:0004019">
    <property type="term" value="F:adenylosuccinate synthase activity"/>
    <property type="evidence" value="ECO:0007669"/>
    <property type="project" value="UniProtKB-UniRule"/>
</dbReference>
<keyword evidence="4 8" id="KW-0547">Nucleotide-binding</keyword>
<dbReference type="PANTHER" id="PTHR11846:SF0">
    <property type="entry name" value="ADENYLOSUCCINATE SYNTHETASE"/>
    <property type="match status" value="1"/>
</dbReference>
<dbReference type="SMART" id="SM00788">
    <property type="entry name" value="Adenylsucc_synt"/>
    <property type="match status" value="1"/>
</dbReference>
<dbReference type="GO" id="GO:0044208">
    <property type="term" value="P:'de novo' AMP biosynthetic process"/>
    <property type="evidence" value="ECO:0007669"/>
    <property type="project" value="UniProtKB-UniRule"/>
</dbReference>
<dbReference type="PROSITE" id="PS00513">
    <property type="entry name" value="ADENYLOSUCCIN_SYN_2"/>
    <property type="match status" value="1"/>
</dbReference>
<dbReference type="STRING" id="1121324.CLIT_4c01880"/>
<feature type="active site" description="Proton donor" evidence="8">
    <location>
        <position position="41"/>
    </location>
</feature>
<feature type="binding site" description="in other chain" evidence="8">
    <location>
        <begin position="13"/>
        <end position="16"/>
    </location>
    <ligand>
        <name>IMP</name>
        <dbReference type="ChEBI" id="CHEBI:58053"/>
        <note>ligand shared between dimeric partners</note>
    </ligand>
</feature>
<name>A0A069RJM8_PEPLI</name>
<comment type="pathway">
    <text evidence="8 10">Purine metabolism; AMP biosynthesis via de novo pathway; AMP from IMP: step 1/2.</text>
</comment>
<dbReference type="InterPro" id="IPR042109">
    <property type="entry name" value="Adenylosuccinate_synth_dom1"/>
</dbReference>
<dbReference type="NCBIfam" id="NF002223">
    <property type="entry name" value="PRK01117.1"/>
    <property type="match status" value="1"/>
</dbReference>
<organism evidence="11 12">
    <name type="scientific">Peptoclostridium litorale DSM 5388</name>
    <dbReference type="NCBI Taxonomy" id="1121324"/>
    <lineage>
        <taxon>Bacteria</taxon>
        <taxon>Bacillati</taxon>
        <taxon>Bacillota</taxon>
        <taxon>Clostridia</taxon>
        <taxon>Peptostreptococcales</taxon>
        <taxon>Peptoclostridiaceae</taxon>
        <taxon>Peptoclostridium</taxon>
    </lineage>
</organism>
<comment type="catalytic activity">
    <reaction evidence="8 10">
        <text>IMP + L-aspartate + GTP = N(6)-(1,2-dicarboxyethyl)-AMP + GDP + phosphate + 2 H(+)</text>
        <dbReference type="Rhea" id="RHEA:15753"/>
        <dbReference type="ChEBI" id="CHEBI:15378"/>
        <dbReference type="ChEBI" id="CHEBI:29991"/>
        <dbReference type="ChEBI" id="CHEBI:37565"/>
        <dbReference type="ChEBI" id="CHEBI:43474"/>
        <dbReference type="ChEBI" id="CHEBI:57567"/>
        <dbReference type="ChEBI" id="CHEBI:58053"/>
        <dbReference type="ChEBI" id="CHEBI:58189"/>
        <dbReference type="EC" id="6.3.4.4"/>
    </reaction>
</comment>
<feature type="active site" description="Proton acceptor" evidence="8">
    <location>
        <position position="13"/>
    </location>
</feature>
<dbReference type="FunFam" id="1.10.300.10:FF:000001">
    <property type="entry name" value="Adenylosuccinate synthetase"/>
    <property type="match status" value="1"/>
</dbReference>
<keyword evidence="7 8" id="KW-0342">GTP-binding</keyword>
<evidence type="ECO:0000256" key="9">
    <source>
        <dbReference type="PROSITE-ProRule" id="PRU10134"/>
    </source>
</evidence>
<dbReference type="FunFam" id="3.90.170.10:FF:000001">
    <property type="entry name" value="Adenylosuccinate synthetase"/>
    <property type="match status" value="1"/>
</dbReference>
<dbReference type="Gene3D" id="3.40.440.10">
    <property type="entry name" value="Adenylosuccinate Synthetase, subunit A, domain 1"/>
    <property type="match status" value="1"/>
</dbReference>
<dbReference type="GO" id="GO:0005525">
    <property type="term" value="F:GTP binding"/>
    <property type="evidence" value="ECO:0007669"/>
    <property type="project" value="UniProtKB-UniRule"/>
</dbReference>
<feature type="binding site" evidence="8">
    <location>
        <begin position="329"/>
        <end position="331"/>
    </location>
    <ligand>
        <name>GTP</name>
        <dbReference type="ChEBI" id="CHEBI:37565"/>
    </ligand>
</feature>
<feature type="binding site" evidence="8">
    <location>
        <position position="40"/>
    </location>
    <ligand>
        <name>Mg(2+)</name>
        <dbReference type="ChEBI" id="CHEBI:18420"/>
    </ligand>
</feature>
<keyword evidence="8" id="KW-0963">Cytoplasm</keyword>
<dbReference type="AlphaFoldDB" id="A0A069RJM8"/>
<dbReference type="EMBL" id="JJMM01000004">
    <property type="protein sequence ID" value="KDR96350.1"/>
    <property type="molecule type" value="Genomic_DNA"/>
</dbReference>
<dbReference type="OrthoDB" id="9807553at2"/>
<dbReference type="Pfam" id="PF00709">
    <property type="entry name" value="Adenylsucc_synt"/>
    <property type="match status" value="1"/>
</dbReference>
<feature type="binding site" evidence="8">
    <location>
        <position position="142"/>
    </location>
    <ligand>
        <name>IMP</name>
        <dbReference type="ChEBI" id="CHEBI:58053"/>
        <note>ligand shared between dimeric partners</note>
    </ligand>
</feature>
<feature type="binding site" description="in other chain" evidence="8">
    <location>
        <position position="222"/>
    </location>
    <ligand>
        <name>IMP</name>
        <dbReference type="ChEBI" id="CHEBI:58053"/>
        <note>ligand shared between dimeric partners</note>
    </ligand>
</feature>
<dbReference type="RefSeq" id="WP_038262208.1">
    <property type="nucleotide sequence ID" value="NZ_FSRH01000013.1"/>
</dbReference>
<dbReference type="GO" id="GO:0000287">
    <property type="term" value="F:magnesium ion binding"/>
    <property type="evidence" value="ECO:0007669"/>
    <property type="project" value="UniProtKB-UniRule"/>
</dbReference>
<accession>A0A069RJM8</accession>
<sequence>MSSLIVVGSQWGDEGKGKVIDFLAEKADVVVRYSGGNNAGHTVVVGEEEYKLHLIPSGILYGDQICIISAGVVIDPQVLLSEIEYLNKKGISTDNLRIDERAHIIFPYHKSLDVLEEEKRGSEKIGTTKRGIGPCYRDKTERMGIRVCDMLSDTFKAKLERNVSAQNKLIRAVYDNDGFGFDEIYEQYMGYAEQMKKYVSDTSVTVFNAIKEGKKVLFEGAQGTLLDLDYGTYPYVTSSNPVAGGVCTGAGVGPTMINEVVGVVKAYTTRVGKGPFPTELFDADGERLRTVGHEFGTTTGRSRRCGWFDAVIVKYAVRINGLTSMALTKLDVMSGFEKIKICVGYKKGDQIISEFPSNIEDLSKCEPVYEEVDGWNEDITGIDKFEDLPENAKEYVEKLEELCGVKASMVAVGPKRKQTIVRSELY</sequence>
<dbReference type="InterPro" id="IPR033128">
    <property type="entry name" value="Adenylosuccin_syn_Lys_AS"/>
</dbReference>
<feature type="binding site" evidence="8">
    <location>
        <begin position="12"/>
        <end position="18"/>
    </location>
    <ligand>
        <name>GTP</name>
        <dbReference type="ChEBI" id="CHEBI:37565"/>
    </ligand>
</feature>
<feature type="binding site" evidence="8">
    <location>
        <begin position="40"/>
        <end position="42"/>
    </location>
    <ligand>
        <name>GTP</name>
        <dbReference type="ChEBI" id="CHEBI:37565"/>
    </ligand>
</feature>
<keyword evidence="5 8" id="KW-0658">Purine biosynthesis</keyword>
<dbReference type="NCBIfam" id="TIGR00184">
    <property type="entry name" value="purA"/>
    <property type="match status" value="1"/>
</dbReference>
<evidence type="ECO:0000256" key="7">
    <source>
        <dbReference type="ARBA" id="ARBA00023134"/>
    </source>
</evidence>
<dbReference type="GO" id="GO:0005737">
    <property type="term" value="C:cytoplasm"/>
    <property type="evidence" value="ECO:0007669"/>
    <property type="project" value="UniProtKB-SubCell"/>
</dbReference>
<dbReference type="PANTHER" id="PTHR11846">
    <property type="entry name" value="ADENYLOSUCCINATE SYNTHETASE"/>
    <property type="match status" value="1"/>
</dbReference>
<dbReference type="InterPro" id="IPR027417">
    <property type="entry name" value="P-loop_NTPase"/>
</dbReference>
<dbReference type="GO" id="GO:0046040">
    <property type="term" value="P:IMP metabolic process"/>
    <property type="evidence" value="ECO:0007669"/>
    <property type="project" value="TreeGrafter"/>
</dbReference>
<feature type="binding site" description="in other chain" evidence="8">
    <location>
        <position position="301"/>
    </location>
    <ligand>
        <name>IMP</name>
        <dbReference type="ChEBI" id="CHEBI:58053"/>
        <note>ligand shared between dimeric partners</note>
    </ligand>
</feature>
<evidence type="ECO:0000313" key="11">
    <source>
        <dbReference type="EMBL" id="KDR96350.1"/>
    </source>
</evidence>
<feature type="binding site" evidence="8">
    <location>
        <position position="13"/>
    </location>
    <ligand>
        <name>Mg(2+)</name>
        <dbReference type="ChEBI" id="CHEBI:18420"/>
    </ligand>
</feature>
<evidence type="ECO:0000256" key="8">
    <source>
        <dbReference type="HAMAP-Rule" id="MF_00011"/>
    </source>
</evidence>
<dbReference type="InterPro" id="IPR001114">
    <property type="entry name" value="Adenylosuccinate_synthetase"/>
</dbReference>
<dbReference type="EC" id="6.3.4.4" evidence="8 10"/>
<dbReference type="eggNOG" id="COG0104">
    <property type="taxonomic scope" value="Bacteria"/>
</dbReference>
<keyword evidence="12" id="KW-1185">Reference proteome</keyword>
<keyword evidence="2 8" id="KW-0436">Ligase</keyword>
<dbReference type="UniPathway" id="UPA00075">
    <property type="reaction ID" value="UER00335"/>
</dbReference>
<comment type="function">
    <text evidence="8">Plays an important role in the de novo pathway of purine nucleotide biosynthesis. Catalyzes the first committed step in the biosynthesis of AMP from IMP.</text>
</comment>
<feature type="active site" evidence="9">
    <location>
        <position position="139"/>
    </location>
</feature>
<dbReference type="HAMAP" id="MF_00011">
    <property type="entry name" value="Adenylosucc_synth"/>
    <property type="match status" value="1"/>
</dbReference>
<evidence type="ECO:0000313" key="12">
    <source>
        <dbReference type="Proteomes" id="UP000027946"/>
    </source>
</evidence>
<comment type="caution">
    <text evidence="11">The sequence shown here is derived from an EMBL/GenBank/DDBJ whole genome shotgun (WGS) entry which is preliminary data.</text>
</comment>
<comment type="subunit">
    <text evidence="1 8">Homodimer.</text>
</comment>
<evidence type="ECO:0000256" key="6">
    <source>
        <dbReference type="ARBA" id="ARBA00022842"/>
    </source>
</evidence>
<gene>
    <name evidence="8 11" type="primary">purA</name>
    <name evidence="11" type="ORF">CLIT_4c01880</name>
</gene>
<comment type="similarity">
    <text evidence="8 10">Belongs to the adenylosuccinate synthetase family.</text>
</comment>
<dbReference type="Gene3D" id="3.90.170.10">
    <property type="entry name" value="Adenylosuccinate Synthetase, subunit A, domain 3"/>
    <property type="match status" value="1"/>
</dbReference>
<dbReference type="Gene3D" id="1.10.300.10">
    <property type="entry name" value="Adenylosuccinate Synthetase, subunit A, domain 2"/>
    <property type="match status" value="1"/>
</dbReference>
<dbReference type="InterPro" id="IPR042111">
    <property type="entry name" value="Adenylosuccinate_synth_dom3"/>
</dbReference>
<feature type="binding site" evidence="8">
    <location>
        <begin position="297"/>
        <end position="303"/>
    </location>
    <ligand>
        <name>substrate</name>
    </ligand>
</feature>
<evidence type="ECO:0000256" key="1">
    <source>
        <dbReference type="ARBA" id="ARBA00011738"/>
    </source>
</evidence>
<feature type="binding site" evidence="8">
    <location>
        <position position="303"/>
    </location>
    <ligand>
        <name>GTP</name>
        <dbReference type="ChEBI" id="CHEBI:37565"/>
    </ligand>
</feature>
<dbReference type="SUPFAM" id="SSF52540">
    <property type="entry name" value="P-loop containing nucleoside triphosphate hydrolases"/>
    <property type="match status" value="1"/>
</dbReference>
<keyword evidence="3 8" id="KW-0479">Metal-binding</keyword>
<dbReference type="InterPro" id="IPR018220">
    <property type="entry name" value="Adenylosuccin_syn_GTP-bd"/>
</dbReference>
<keyword evidence="6 8" id="KW-0460">Magnesium</keyword>